<comment type="caution">
    <text evidence="11">The sequence shown here is derived from an EMBL/GenBank/DDBJ whole genome shotgun (WGS) entry which is preliminary data.</text>
</comment>
<evidence type="ECO:0000256" key="3">
    <source>
        <dbReference type="ARBA" id="ARBA00022741"/>
    </source>
</evidence>
<evidence type="ECO:0000256" key="1">
    <source>
        <dbReference type="ARBA" id="ARBA00004123"/>
    </source>
</evidence>
<dbReference type="PANTHER" id="PTHR45797:SF1">
    <property type="entry name" value="HELICASE ARIP4"/>
    <property type="match status" value="1"/>
</dbReference>
<keyword evidence="5 11" id="KW-0347">Helicase</keyword>
<evidence type="ECO:0000313" key="12">
    <source>
        <dbReference type="Proteomes" id="UP000230750"/>
    </source>
</evidence>
<keyword evidence="6" id="KW-0067">ATP-binding</keyword>
<dbReference type="GO" id="GO:0005524">
    <property type="term" value="F:ATP binding"/>
    <property type="evidence" value="ECO:0007669"/>
    <property type="project" value="UniProtKB-KW"/>
</dbReference>
<dbReference type="SUPFAM" id="SSF52540">
    <property type="entry name" value="P-loop containing nucleoside triphosphate hydrolases"/>
    <property type="match status" value="1"/>
</dbReference>
<dbReference type="GO" id="GO:0016887">
    <property type="term" value="F:ATP hydrolysis activity"/>
    <property type="evidence" value="ECO:0007669"/>
    <property type="project" value="InterPro"/>
</dbReference>
<evidence type="ECO:0000256" key="9">
    <source>
        <dbReference type="SAM" id="MobiDB-lite"/>
    </source>
</evidence>
<comment type="subcellular location">
    <subcellularLocation>
        <location evidence="1">Nucleus</location>
    </subcellularLocation>
</comment>
<evidence type="ECO:0000256" key="5">
    <source>
        <dbReference type="ARBA" id="ARBA00022806"/>
    </source>
</evidence>
<evidence type="ECO:0000256" key="8">
    <source>
        <dbReference type="ARBA" id="ARBA00023242"/>
    </source>
</evidence>
<organism evidence="11 12">
    <name type="scientific">Stichopus japonicus</name>
    <name type="common">Sea cucumber</name>
    <dbReference type="NCBI Taxonomy" id="307972"/>
    <lineage>
        <taxon>Eukaryota</taxon>
        <taxon>Metazoa</taxon>
        <taxon>Echinodermata</taxon>
        <taxon>Eleutherozoa</taxon>
        <taxon>Echinozoa</taxon>
        <taxon>Holothuroidea</taxon>
        <taxon>Aspidochirotacea</taxon>
        <taxon>Aspidochirotida</taxon>
        <taxon>Stichopodidae</taxon>
        <taxon>Apostichopus</taxon>
    </lineage>
</organism>
<evidence type="ECO:0000256" key="4">
    <source>
        <dbReference type="ARBA" id="ARBA00022801"/>
    </source>
</evidence>
<keyword evidence="3" id="KW-0547">Nucleotide-binding</keyword>
<dbReference type="AlphaFoldDB" id="A0A2G8LCL1"/>
<accession>A0A2G8LCL1</accession>
<gene>
    <name evidence="11" type="ORF">BSL78_05128</name>
</gene>
<evidence type="ECO:0000313" key="11">
    <source>
        <dbReference type="EMBL" id="PIK57983.1"/>
    </source>
</evidence>
<feature type="region of interest" description="Disordered" evidence="9">
    <location>
        <begin position="252"/>
        <end position="283"/>
    </location>
</feature>
<dbReference type="PANTHER" id="PTHR45797">
    <property type="entry name" value="RAD54-LIKE"/>
    <property type="match status" value="1"/>
</dbReference>
<dbReference type="GO" id="GO:0003677">
    <property type="term" value="F:DNA binding"/>
    <property type="evidence" value="ECO:0007669"/>
    <property type="project" value="UniProtKB-KW"/>
</dbReference>
<dbReference type="OrthoDB" id="9900844at2759"/>
<dbReference type="InterPro" id="IPR049730">
    <property type="entry name" value="SNF2/RAD54-like_C"/>
</dbReference>
<name>A0A2G8LCL1_STIJA</name>
<keyword evidence="4" id="KW-0378">Hydrolase</keyword>
<dbReference type="GO" id="GO:0005634">
    <property type="term" value="C:nucleus"/>
    <property type="evidence" value="ECO:0007669"/>
    <property type="project" value="UniProtKB-SubCell"/>
</dbReference>
<evidence type="ECO:0000256" key="2">
    <source>
        <dbReference type="ARBA" id="ARBA00007025"/>
    </source>
</evidence>
<feature type="domain" description="Helicase C-terminal" evidence="10">
    <location>
        <begin position="2"/>
        <end position="73"/>
    </location>
</feature>
<dbReference type="CDD" id="cd18793">
    <property type="entry name" value="SF2_C_SNF"/>
    <property type="match status" value="1"/>
</dbReference>
<dbReference type="InterPro" id="IPR001650">
    <property type="entry name" value="Helicase_C-like"/>
</dbReference>
<keyword evidence="8" id="KW-0539">Nucleus</keyword>
<reference evidence="11 12" key="1">
    <citation type="journal article" date="2017" name="PLoS Biol.">
        <title>The sea cucumber genome provides insights into morphological evolution and visceral regeneration.</title>
        <authorList>
            <person name="Zhang X."/>
            <person name="Sun L."/>
            <person name="Yuan J."/>
            <person name="Sun Y."/>
            <person name="Gao Y."/>
            <person name="Zhang L."/>
            <person name="Li S."/>
            <person name="Dai H."/>
            <person name="Hamel J.F."/>
            <person name="Liu C."/>
            <person name="Yu Y."/>
            <person name="Liu S."/>
            <person name="Lin W."/>
            <person name="Guo K."/>
            <person name="Jin S."/>
            <person name="Xu P."/>
            <person name="Storey K.B."/>
            <person name="Huan P."/>
            <person name="Zhang T."/>
            <person name="Zhou Y."/>
            <person name="Zhang J."/>
            <person name="Lin C."/>
            <person name="Li X."/>
            <person name="Xing L."/>
            <person name="Huo D."/>
            <person name="Sun M."/>
            <person name="Wang L."/>
            <person name="Mercier A."/>
            <person name="Li F."/>
            <person name="Yang H."/>
            <person name="Xiang J."/>
        </authorList>
    </citation>
    <scope>NUCLEOTIDE SEQUENCE [LARGE SCALE GENOMIC DNA]</scope>
    <source>
        <strain evidence="11">Shaxun</strain>
        <tissue evidence="11">Muscle</tissue>
    </source>
</reference>
<dbReference type="EMBL" id="MRZV01000127">
    <property type="protein sequence ID" value="PIK57983.1"/>
    <property type="molecule type" value="Genomic_DNA"/>
</dbReference>
<comment type="similarity">
    <text evidence="2">Belongs to the SNF2/RAD54 helicase family.</text>
</comment>
<dbReference type="Pfam" id="PF00271">
    <property type="entry name" value="Helicase_C"/>
    <property type="match status" value="1"/>
</dbReference>
<dbReference type="Gene3D" id="3.40.50.300">
    <property type="entry name" value="P-loop containing nucleotide triphosphate hydrolases"/>
    <property type="match status" value="1"/>
</dbReference>
<keyword evidence="12" id="KW-1185">Reference proteome</keyword>
<evidence type="ECO:0000256" key="6">
    <source>
        <dbReference type="ARBA" id="ARBA00022840"/>
    </source>
</evidence>
<evidence type="ECO:0000256" key="7">
    <source>
        <dbReference type="ARBA" id="ARBA00023125"/>
    </source>
</evidence>
<dbReference type="STRING" id="307972.A0A2G8LCL1"/>
<dbReference type="InterPro" id="IPR027417">
    <property type="entry name" value="P-loop_NTPase"/>
</dbReference>
<protein>
    <submittedName>
        <fullName evidence="11">Putative helicase ARIP4</fullName>
    </submittedName>
</protein>
<dbReference type="GO" id="GO:0004386">
    <property type="term" value="F:helicase activity"/>
    <property type="evidence" value="ECO:0007669"/>
    <property type="project" value="UniProtKB-KW"/>
</dbReference>
<sequence length="298" mass="33230">MCKSLDGSTAGTERERMINQFNRPSNNATWLFLLSTRAGCLGVNLIGLTGGGLDASWNPCHDAQAVCRVYRYGQKKTCHIYRMVTDNTLEKKIYDRQISKKGMSDRVVDELNPQMNLTKREVESLLEFDDSDMPFEDFGHLADSFEDSVLQGICRDHSQVICKAPFSTESLLWDRKDQRLTRAEKAQAKKSYEDELRLNTNYSRPSYTAFYPKPEKFSGSATPAPSGSFDASLPYLLNMRGQIQIPKRPVASVRPLQSTPVPKYPPGPGLGITKPPSDGPLESLRGLSVQKIVATTGK</sequence>
<evidence type="ECO:0000259" key="10">
    <source>
        <dbReference type="Pfam" id="PF00271"/>
    </source>
</evidence>
<dbReference type="Proteomes" id="UP000230750">
    <property type="component" value="Unassembled WGS sequence"/>
</dbReference>
<proteinExistence type="inferred from homology"/>
<keyword evidence="7" id="KW-0238">DNA-binding</keyword>
<dbReference type="InterPro" id="IPR044574">
    <property type="entry name" value="ARIP4-like"/>
</dbReference>